<organism evidence="2">
    <name type="scientific">Homalodisca liturata</name>
    <dbReference type="NCBI Taxonomy" id="320908"/>
    <lineage>
        <taxon>Eukaryota</taxon>
        <taxon>Metazoa</taxon>
        <taxon>Ecdysozoa</taxon>
        <taxon>Arthropoda</taxon>
        <taxon>Hexapoda</taxon>
        <taxon>Insecta</taxon>
        <taxon>Pterygota</taxon>
        <taxon>Neoptera</taxon>
        <taxon>Paraneoptera</taxon>
        <taxon>Hemiptera</taxon>
        <taxon>Auchenorrhyncha</taxon>
        <taxon>Membracoidea</taxon>
        <taxon>Cicadellidae</taxon>
        <taxon>Cicadellinae</taxon>
        <taxon>Proconiini</taxon>
        <taxon>Homalodisca</taxon>
    </lineage>
</organism>
<evidence type="ECO:0000313" key="2">
    <source>
        <dbReference type="EMBL" id="JAS84106.1"/>
    </source>
</evidence>
<gene>
    <name evidence="2" type="ORF">g.55808</name>
</gene>
<feature type="non-terminal residue" evidence="2">
    <location>
        <position position="1"/>
    </location>
</feature>
<accession>A0A1B6IAY3</accession>
<dbReference type="Pfam" id="PF00078">
    <property type="entry name" value="RVT_1"/>
    <property type="match status" value="1"/>
</dbReference>
<dbReference type="EMBL" id="GECU01023600">
    <property type="protein sequence ID" value="JAS84106.1"/>
    <property type="molecule type" value="Transcribed_RNA"/>
</dbReference>
<dbReference type="InterPro" id="IPR000477">
    <property type="entry name" value="RT_dom"/>
</dbReference>
<reference evidence="2" key="1">
    <citation type="submission" date="2015-11" db="EMBL/GenBank/DDBJ databases">
        <title>De novo transcriptome assembly of four potential Pierce s Disease insect vectors from Arizona vineyards.</title>
        <authorList>
            <person name="Tassone E.E."/>
        </authorList>
    </citation>
    <scope>NUCLEOTIDE SEQUENCE</scope>
</reference>
<evidence type="ECO:0000259" key="1">
    <source>
        <dbReference type="PROSITE" id="PS50878"/>
    </source>
</evidence>
<proteinExistence type="predicted"/>
<name>A0A1B6IAY3_9HEMI</name>
<dbReference type="AlphaFoldDB" id="A0A1B6IAY3"/>
<feature type="domain" description="Reverse transcriptase" evidence="1">
    <location>
        <begin position="1"/>
        <end position="130"/>
    </location>
</feature>
<dbReference type="PANTHER" id="PTHR33332">
    <property type="entry name" value="REVERSE TRANSCRIPTASE DOMAIN-CONTAINING PROTEIN"/>
    <property type="match status" value="1"/>
</dbReference>
<sequence>HVKLIRKLNSFGIYGKEQTWFDSYLTNRKQYVEIEETIFHNKNHYVRAHRSQLQTLRHGVPQGSILGPLLFLCYIGGLPGVMEGLDGGVCLYADDSNVLFSGQKLENIEISSYIDLSRINTFATNWHIYV</sequence>
<protein>
    <recommendedName>
        <fullName evidence="1">Reverse transcriptase domain-containing protein</fullName>
    </recommendedName>
</protein>
<dbReference type="PROSITE" id="PS50878">
    <property type="entry name" value="RT_POL"/>
    <property type="match status" value="1"/>
</dbReference>
<feature type="non-terminal residue" evidence="2">
    <location>
        <position position="130"/>
    </location>
</feature>